<protein>
    <recommendedName>
        <fullName evidence="10">BED-type domain-containing protein</fullName>
    </recommendedName>
</protein>
<name>A0A7S3A725_9RHOD</name>
<organism evidence="12">
    <name type="scientific">Rhodosorus marinus</name>
    <dbReference type="NCBI Taxonomy" id="101924"/>
    <lineage>
        <taxon>Eukaryota</taxon>
        <taxon>Rhodophyta</taxon>
        <taxon>Stylonematophyceae</taxon>
        <taxon>Stylonematales</taxon>
        <taxon>Stylonemataceae</taxon>
        <taxon>Rhodosorus</taxon>
    </lineage>
</organism>
<evidence type="ECO:0000256" key="1">
    <source>
        <dbReference type="ARBA" id="ARBA00004123"/>
    </source>
</evidence>
<evidence type="ECO:0000313" key="12">
    <source>
        <dbReference type="EMBL" id="CAE0063620.1"/>
    </source>
</evidence>
<gene>
    <name evidence="11" type="ORF">RMAR00112_LOCUS31691</name>
    <name evidence="12" type="ORF">RMAR00112_LOCUS31692</name>
</gene>
<dbReference type="GO" id="GO:0008270">
    <property type="term" value="F:zinc ion binding"/>
    <property type="evidence" value="ECO:0007669"/>
    <property type="project" value="UniProtKB-KW"/>
</dbReference>
<keyword evidence="6" id="KW-0804">Transcription</keyword>
<evidence type="ECO:0000259" key="10">
    <source>
        <dbReference type="PROSITE" id="PS50808"/>
    </source>
</evidence>
<evidence type="ECO:0000256" key="2">
    <source>
        <dbReference type="ARBA" id="ARBA00022723"/>
    </source>
</evidence>
<evidence type="ECO:0000256" key="4">
    <source>
        <dbReference type="ARBA" id="ARBA00022833"/>
    </source>
</evidence>
<feature type="region of interest" description="Disordered" evidence="9">
    <location>
        <begin position="54"/>
        <end position="78"/>
    </location>
</feature>
<dbReference type="InterPro" id="IPR052035">
    <property type="entry name" value="ZnF_BED_domain_contain"/>
</dbReference>
<evidence type="ECO:0000256" key="3">
    <source>
        <dbReference type="ARBA" id="ARBA00022771"/>
    </source>
</evidence>
<keyword evidence="4" id="KW-0862">Zinc</keyword>
<dbReference type="PROSITE" id="PS50808">
    <property type="entry name" value="ZF_BED"/>
    <property type="match status" value="1"/>
</dbReference>
<evidence type="ECO:0000256" key="6">
    <source>
        <dbReference type="ARBA" id="ARBA00023163"/>
    </source>
</evidence>
<dbReference type="InterPro" id="IPR003656">
    <property type="entry name" value="Znf_BED"/>
</dbReference>
<dbReference type="PANTHER" id="PTHR46481">
    <property type="entry name" value="ZINC FINGER BED DOMAIN-CONTAINING PROTEIN 4"/>
    <property type="match status" value="1"/>
</dbReference>
<sequence>MAKPGRQKSRTWDHFRPVSGTSRMRCTRCSTEVTARRDRMQKHWDGCVVQGPRESEHSLIAKPGDRRDGDPRWNQPGRKRTATWRHFKDSPDHKGKARCDKCGYELSARVDRMKKHLIVCRPELGIEIESAAKDVKPEPSPREPEQQTPQNGLERANGRRLTESDVRALNRTLGRLILRHNIHIDLLDDPELKNLWQGMVYVPPSRQSWMSVIEDLWRMEKSKSETFVRRSRRLTLVTDACREPKTPHFASFIAVNENGESVMWDMSPVSADVTVENVGEGLKMRLNRLRQLDKVIAVTTDGGIMMNSVRRALEKDPAYEGVIFGHCLVQQTRKMAKDLLIAGGDLWTKLKTVERICSQIVASSEAQEFLRTFEGYKEVEMQGVNASEWNSVLYCLIRITQNRPALKTLVRRGLSMGIGFEEKEAIADEDFWLAVEGIMPVARVFCFLQGLSESCELTSGCVAFGFYWIRRIVQASKNFTDVLRESMTEAIEERIRLALGMEAYVSWYLDPRLRGAGMKDRDVHKTCVAASDMAVRLGIFGDEDVENWKDNLFLEWHDYKDGKGSFDLSSCWSPAVTRKPERFWKLHQGHSDHVAKLGLLVTDYCCHISDCSRSTSRLTAEQVMRGPGRDLERLIATESVKWSSRKLPNAGKIQRRTLYLMMEYRALHPAASVEGRDSVSSAWENRGIRSRPSKQVEEKDGIWENGTGSAEEDFLKSILTEYGNESGEDVLEGGENTLLDAKTDLICFEEKMDSLMSVAR</sequence>
<comment type="subcellular location">
    <subcellularLocation>
        <location evidence="1">Nucleus</location>
    </subcellularLocation>
</comment>
<feature type="compositionally biased region" description="Basic and acidic residues" evidence="9">
    <location>
        <begin position="54"/>
        <end position="71"/>
    </location>
</feature>
<dbReference type="PANTHER" id="PTHR46481:SF10">
    <property type="entry name" value="ZINC FINGER BED DOMAIN-CONTAINING PROTEIN 39"/>
    <property type="match status" value="1"/>
</dbReference>
<reference evidence="12" key="1">
    <citation type="submission" date="2021-01" db="EMBL/GenBank/DDBJ databases">
        <authorList>
            <person name="Corre E."/>
            <person name="Pelletier E."/>
            <person name="Niang G."/>
            <person name="Scheremetjew M."/>
            <person name="Finn R."/>
            <person name="Kale V."/>
            <person name="Holt S."/>
            <person name="Cochrane G."/>
            <person name="Meng A."/>
            <person name="Brown T."/>
            <person name="Cohen L."/>
        </authorList>
    </citation>
    <scope>NUCLEOTIDE SEQUENCE</scope>
    <source>
        <strain evidence="12">CCMP 769</strain>
    </source>
</reference>
<dbReference type="Pfam" id="PF02892">
    <property type="entry name" value="zf-BED"/>
    <property type="match status" value="1"/>
</dbReference>
<evidence type="ECO:0000256" key="5">
    <source>
        <dbReference type="ARBA" id="ARBA00023015"/>
    </source>
</evidence>
<evidence type="ECO:0000256" key="7">
    <source>
        <dbReference type="ARBA" id="ARBA00023242"/>
    </source>
</evidence>
<evidence type="ECO:0000313" key="11">
    <source>
        <dbReference type="EMBL" id="CAE0063619.1"/>
    </source>
</evidence>
<dbReference type="GO" id="GO:0003677">
    <property type="term" value="F:DNA binding"/>
    <property type="evidence" value="ECO:0007669"/>
    <property type="project" value="InterPro"/>
</dbReference>
<feature type="region of interest" description="Disordered" evidence="9">
    <location>
        <begin position="682"/>
        <end position="707"/>
    </location>
</feature>
<dbReference type="EMBL" id="HBHW01041208">
    <property type="protein sequence ID" value="CAE0063619.1"/>
    <property type="molecule type" value="Transcribed_RNA"/>
</dbReference>
<proteinExistence type="predicted"/>
<feature type="domain" description="BED-type" evidence="10">
    <location>
        <begin position="78"/>
        <end position="117"/>
    </location>
</feature>
<dbReference type="AlphaFoldDB" id="A0A7S3A725"/>
<keyword evidence="5" id="KW-0805">Transcription regulation</keyword>
<feature type="region of interest" description="Disordered" evidence="9">
    <location>
        <begin position="131"/>
        <end position="163"/>
    </location>
</feature>
<evidence type="ECO:0000256" key="8">
    <source>
        <dbReference type="PROSITE-ProRule" id="PRU00027"/>
    </source>
</evidence>
<feature type="compositionally biased region" description="Basic and acidic residues" evidence="9">
    <location>
        <begin position="131"/>
        <end position="145"/>
    </location>
</feature>
<keyword evidence="3 8" id="KW-0863">Zinc-finger</keyword>
<keyword evidence="2" id="KW-0479">Metal-binding</keyword>
<accession>A0A7S3A725</accession>
<evidence type="ECO:0000256" key="9">
    <source>
        <dbReference type="SAM" id="MobiDB-lite"/>
    </source>
</evidence>
<keyword evidence="7" id="KW-0539">Nucleus</keyword>
<dbReference type="GO" id="GO:0005634">
    <property type="term" value="C:nucleus"/>
    <property type="evidence" value="ECO:0007669"/>
    <property type="project" value="UniProtKB-SubCell"/>
</dbReference>
<dbReference type="EMBL" id="HBHW01041209">
    <property type="protein sequence ID" value="CAE0063620.1"/>
    <property type="molecule type" value="Transcribed_RNA"/>
</dbReference>